<protein>
    <submittedName>
        <fullName evidence="2">Acyl-CoA thioesterase</fullName>
    </submittedName>
</protein>
<dbReference type="Gene3D" id="3.10.129.10">
    <property type="entry name" value="Hotdog Thioesterase"/>
    <property type="match status" value="1"/>
</dbReference>
<dbReference type="InterPro" id="IPR006683">
    <property type="entry name" value="Thioestr_dom"/>
</dbReference>
<proteinExistence type="predicted"/>
<dbReference type="RefSeq" id="WP_202062627.1">
    <property type="nucleotide sequence ID" value="NZ_JAEQMY010000032.1"/>
</dbReference>
<evidence type="ECO:0000313" key="3">
    <source>
        <dbReference type="Proteomes" id="UP000605848"/>
    </source>
</evidence>
<sequence>MKATLSAEPRLIEAGFFHSWQDAVVRHADLDPNHHVTNSVICSWFDDGRYALLVRVLRPLLDPAEVLALANVAIDFHAEIRFGEVPRIGTAILRLGSSSIAMGQGIFVGDRCAATATSVTVVAGGPERRARALTENERAALTPYFGR</sequence>
<accession>A0A936ZAD3</accession>
<evidence type="ECO:0000259" key="1">
    <source>
        <dbReference type="Pfam" id="PF03061"/>
    </source>
</evidence>
<dbReference type="SUPFAM" id="SSF54637">
    <property type="entry name" value="Thioesterase/thiol ester dehydrase-isomerase"/>
    <property type="match status" value="1"/>
</dbReference>
<organism evidence="2 3">
    <name type="scientific">Microvirga aerilata</name>
    <dbReference type="NCBI Taxonomy" id="670292"/>
    <lineage>
        <taxon>Bacteria</taxon>
        <taxon>Pseudomonadati</taxon>
        <taxon>Pseudomonadota</taxon>
        <taxon>Alphaproteobacteria</taxon>
        <taxon>Hyphomicrobiales</taxon>
        <taxon>Methylobacteriaceae</taxon>
        <taxon>Microvirga</taxon>
    </lineage>
</organism>
<evidence type="ECO:0000313" key="2">
    <source>
        <dbReference type="EMBL" id="MBL0406027.1"/>
    </source>
</evidence>
<feature type="domain" description="Thioesterase" evidence="1">
    <location>
        <begin position="35"/>
        <end position="110"/>
    </location>
</feature>
<keyword evidence="3" id="KW-1185">Reference proteome</keyword>
<dbReference type="InterPro" id="IPR029069">
    <property type="entry name" value="HotDog_dom_sf"/>
</dbReference>
<dbReference type="Proteomes" id="UP000605848">
    <property type="component" value="Unassembled WGS sequence"/>
</dbReference>
<dbReference type="EMBL" id="JAEQMY010000032">
    <property type="protein sequence ID" value="MBL0406027.1"/>
    <property type="molecule type" value="Genomic_DNA"/>
</dbReference>
<dbReference type="GO" id="GO:0016790">
    <property type="term" value="F:thiolester hydrolase activity"/>
    <property type="evidence" value="ECO:0007669"/>
    <property type="project" value="UniProtKB-ARBA"/>
</dbReference>
<name>A0A936ZAD3_9HYPH</name>
<dbReference type="Pfam" id="PF03061">
    <property type="entry name" value="4HBT"/>
    <property type="match status" value="1"/>
</dbReference>
<reference evidence="2" key="1">
    <citation type="submission" date="2021-01" db="EMBL/GenBank/DDBJ databases">
        <title>Microvirga sp.</title>
        <authorList>
            <person name="Kim M.K."/>
        </authorList>
    </citation>
    <scope>NUCLEOTIDE SEQUENCE</scope>
    <source>
        <strain evidence="2">5420S-16</strain>
    </source>
</reference>
<comment type="caution">
    <text evidence="2">The sequence shown here is derived from an EMBL/GenBank/DDBJ whole genome shotgun (WGS) entry which is preliminary data.</text>
</comment>
<dbReference type="AlphaFoldDB" id="A0A936ZAD3"/>
<dbReference type="CDD" id="cd00586">
    <property type="entry name" value="4HBT"/>
    <property type="match status" value="1"/>
</dbReference>
<gene>
    <name evidence="2" type="ORF">JKG68_18865</name>
</gene>